<protein>
    <submittedName>
        <fullName evidence="1">Uncharacterized protein</fullName>
    </submittedName>
</protein>
<dbReference type="AlphaFoldDB" id="A0A2J7PCC9"/>
<sequence length="58" mass="6647">MTTSRCVIFAIHPTIKMQIEQIWAEDILEISDLPIISLMTIVHREDKAPRICIAARLT</sequence>
<organism evidence="1 2">
    <name type="scientific">Cryptotermes secundus</name>
    <dbReference type="NCBI Taxonomy" id="105785"/>
    <lineage>
        <taxon>Eukaryota</taxon>
        <taxon>Metazoa</taxon>
        <taxon>Ecdysozoa</taxon>
        <taxon>Arthropoda</taxon>
        <taxon>Hexapoda</taxon>
        <taxon>Insecta</taxon>
        <taxon>Pterygota</taxon>
        <taxon>Neoptera</taxon>
        <taxon>Polyneoptera</taxon>
        <taxon>Dictyoptera</taxon>
        <taxon>Blattodea</taxon>
        <taxon>Blattoidea</taxon>
        <taxon>Termitoidae</taxon>
        <taxon>Kalotermitidae</taxon>
        <taxon>Cryptotermitinae</taxon>
        <taxon>Cryptotermes</taxon>
    </lineage>
</organism>
<name>A0A2J7PCC9_9NEOP</name>
<gene>
    <name evidence="1" type="ORF">B7P43_G08673</name>
</gene>
<dbReference type="InParanoid" id="A0A2J7PCC9"/>
<proteinExistence type="predicted"/>
<dbReference type="Proteomes" id="UP000235965">
    <property type="component" value="Unassembled WGS sequence"/>
</dbReference>
<keyword evidence="2" id="KW-1185">Reference proteome</keyword>
<accession>A0A2J7PCC9</accession>
<evidence type="ECO:0000313" key="2">
    <source>
        <dbReference type="Proteomes" id="UP000235965"/>
    </source>
</evidence>
<reference evidence="1 2" key="1">
    <citation type="submission" date="2017-12" db="EMBL/GenBank/DDBJ databases">
        <title>Hemimetabolous genomes reveal molecular basis of termite eusociality.</title>
        <authorList>
            <person name="Harrison M.C."/>
            <person name="Jongepier E."/>
            <person name="Robertson H.M."/>
            <person name="Arning N."/>
            <person name="Bitard-Feildel T."/>
            <person name="Chao H."/>
            <person name="Childers C.P."/>
            <person name="Dinh H."/>
            <person name="Doddapaneni H."/>
            <person name="Dugan S."/>
            <person name="Gowin J."/>
            <person name="Greiner C."/>
            <person name="Han Y."/>
            <person name="Hu H."/>
            <person name="Hughes D.S.T."/>
            <person name="Huylmans A.-K."/>
            <person name="Kemena C."/>
            <person name="Kremer L.P.M."/>
            <person name="Lee S.L."/>
            <person name="Lopez-Ezquerra A."/>
            <person name="Mallet L."/>
            <person name="Monroy-Kuhn J.M."/>
            <person name="Moser A."/>
            <person name="Murali S.C."/>
            <person name="Muzny D.M."/>
            <person name="Otani S."/>
            <person name="Piulachs M.-D."/>
            <person name="Poelchau M."/>
            <person name="Qu J."/>
            <person name="Schaub F."/>
            <person name="Wada-Katsumata A."/>
            <person name="Worley K.C."/>
            <person name="Xie Q."/>
            <person name="Ylla G."/>
            <person name="Poulsen M."/>
            <person name="Gibbs R.A."/>
            <person name="Schal C."/>
            <person name="Richards S."/>
            <person name="Belles X."/>
            <person name="Korb J."/>
            <person name="Bornberg-Bauer E."/>
        </authorList>
    </citation>
    <scope>NUCLEOTIDE SEQUENCE [LARGE SCALE GENOMIC DNA]</scope>
    <source>
        <tissue evidence="1">Whole body</tissue>
    </source>
</reference>
<dbReference type="EMBL" id="NEVH01027063">
    <property type="protein sequence ID" value="PNF13993.1"/>
    <property type="molecule type" value="Genomic_DNA"/>
</dbReference>
<comment type="caution">
    <text evidence="1">The sequence shown here is derived from an EMBL/GenBank/DDBJ whole genome shotgun (WGS) entry which is preliminary data.</text>
</comment>
<evidence type="ECO:0000313" key="1">
    <source>
        <dbReference type="EMBL" id="PNF13993.1"/>
    </source>
</evidence>